<reference evidence="1 2" key="1">
    <citation type="submission" date="2019-03" db="EMBL/GenBank/DDBJ databases">
        <title>First draft genome of Liparis tanakae, snailfish: a comprehensive survey of snailfish specific genes.</title>
        <authorList>
            <person name="Kim W."/>
            <person name="Song I."/>
            <person name="Jeong J.-H."/>
            <person name="Kim D."/>
            <person name="Kim S."/>
            <person name="Ryu S."/>
            <person name="Song J.Y."/>
            <person name="Lee S.K."/>
        </authorList>
    </citation>
    <scope>NUCLEOTIDE SEQUENCE [LARGE SCALE GENOMIC DNA]</scope>
    <source>
        <tissue evidence="1">Muscle</tissue>
    </source>
</reference>
<dbReference type="EMBL" id="SRLO01002922">
    <property type="protein sequence ID" value="TNN32111.1"/>
    <property type="molecule type" value="Genomic_DNA"/>
</dbReference>
<evidence type="ECO:0000313" key="2">
    <source>
        <dbReference type="Proteomes" id="UP000314294"/>
    </source>
</evidence>
<organism evidence="1 2">
    <name type="scientific">Liparis tanakae</name>
    <name type="common">Tanaka's snailfish</name>
    <dbReference type="NCBI Taxonomy" id="230148"/>
    <lineage>
        <taxon>Eukaryota</taxon>
        <taxon>Metazoa</taxon>
        <taxon>Chordata</taxon>
        <taxon>Craniata</taxon>
        <taxon>Vertebrata</taxon>
        <taxon>Euteleostomi</taxon>
        <taxon>Actinopterygii</taxon>
        <taxon>Neopterygii</taxon>
        <taxon>Teleostei</taxon>
        <taxon>Neoteleostei</taxon>
        <taxon>Acanthomorphata</taxon>
        <taxon>Eupercaria</taxon>
        <taxon>Perciformes</taxon>
        <taxon>Cottioidei</taxon>
        <taxon>Cottales</taxon>
        <taxon>Liparidae</taxon>
        <taxon>Liparis</taxon>
    </lineage>
</organism>
<dbReference type="AlphaFoldDB" id="A0A4Z2EU57"/>
<dbReference type="Proteomes" id="UP000314294">
    <property type="component" value="Unassembled WGS sequence"/>
</dbReference>
<gene>
    <name evidence="1" type="ORF">EYF80_057730</name>
</gene>
<accession>A0A4Z2EU57</accession>
<evidence type="ECO:0000313" key="1">
    <source>
        <dbReference type="EMBL" id="TNN32111.1"/>
    </source>
</evidence>
<protein>
    <submittedName>
        <fullName evidence="1">Uncharacterized protein</fullName>
    </submittedName>
</protein>
<comment type="caution">
    <text evidence="1">The sequence shown here is derived from an EMBL/GenBank/DDBJ whole genome shotgun (WGS) entry which is preliminary data.</text>
</comment>
<sequence>MAALPQASIVPLPGGDTGPFQLLTCSIVAARGAQGHCRWETAPPVTAIGLTTRNGVTGGVEEVEEVWRWRRRWRRWGGGGEEVEEAWSRPGGLD</sequence>
<name>A0A4Z2EU57_9TELE</name>
<proteinExistence type="predicted"/>
<keyword evidence="2" id="KW-1185">Reference proteome</keyword>